<name>A0A157KB09_9BORD</name>
<evidence type="ECO:0000313" key="5">
    <source>
        <dbReference type="Proteomes" id="UP000077037"/>
    </source>
</evidence>
<dbReference type="CDD" id="cd06464">
    <property type="entry name" value="ACD_sHsps-like"/>
    <property type="match status" value="1"/>
</dbReference>
<dbReference type="RefSeq" id="WP_412778692.1">
    <property type="nucleotide sequence ID" value="NZ_FKBS01000006.1"/>
</dbReference>
<dbReference type="InterPro" id="IPR002068">
    <property type="entry name" value="A-crystallin/Hsp20_dom"/>
</dbReference>
<organism evidence="4 5">
    <name type="scientific">Bordetella ansorpii</name>
    <dbReference type="NCBI Taxonomy" id="288768"/>
    <lineage>
        <taxon>Bacteria</taxon>
        <taxon>Pseudomonadati</taxon>
        <taxon>Pseudomonadota</taxon>
        <taxon>Betaproteobacteria</taxon>
        <taxon>Burkholderiales</taxon>
        <taxon>Alcaligenaceae</taxon>
        <taxon>Bordetella</taxon>
    </lineage>
</organism>
<proteinExistence type="inferred from homology"/>
<accession>A0A157KB09</accession>
<evidence type="ECO:0000313" key="4">
    <source>
        <dbReference type="EMBL" id="SAH81695.1"/>
    </source>
</evidence>
<evidence type="ECO:0000256" key="2">
    <source>
        <dbReference type="RuleBase" id="RU003616"/>
    </source>
</evidence>
<dbReference type="PANTHER" id="PTHR11527">
    <property type="entry name" value="HEAT-SHOCK PROTEIN 20 FAMILY MEMBER"/>
    <property type="match status" value="1"/>
</dbReference>
<dbReference type="Proteomes" id="UP000077037">
    <property type="component" value="Unassembled WGS sequence"/>
</dbReference>
<dbReference type="InterPro" id="IPR031107">
    <property type="entry name" value="Small_HSP"/>
</dbReference>
<sequence>MTMQQLFRPEVFRAFDRLWDQMDDALRGAGSPTHARAGGRGFPALNVGSTGESVEIVAFAPGLDPATLDVTVDRGLLTISGERKSALADLPEGAKVYARERLSGSFRRAVELPRDADAERVQARYVDGCLRITVGRKASAQPRAIPVQ</sequence>
<feature type="domain" description="SHSP" evidence="3">
    <location>
        <begin position="36"/>
        <end position="148"/>
    </location>
</feature>
<evidence type="ECO:0000259" key="3">
    <source>
        <dbReference type="PROSITE" id="PS01031"/>
    </source>
</evidence>
<dbReference type="Gene3D" id="2.60.40.790">
    <property type="match status" value="1"/>
</dbReference>
<dbReference type="AlphaFoldDB" id="A0A157KB09"/>
<dbReference type="SUPFAM" id="SSF49764">
    <property type="entry name" value="HSP20-like chaperones"/>
    <property type="match status" value="1"/>
</dbReference>
<keyword evidence="4" id="KW-0346">Stress response</keyword>
<protein>
    <submittedName>
        <fullName evidence="4">Small heat shock protein</fullName>
    </submittedName>
</protein>
<comment type="similarity">
    <text evidence="1 2">Belongs to the small heat shock protein (HSP20) family.</text>
</comment>
<gene>
    <name evidence="4" type="primary">hspA_1</name>
    <name evidence="4" type="ORF">SAMEA1982600_00271</name>
</gene>
<reference evidence="4 5" key="1">
    <citation type="submission" date="2016-03" db="EMBL/GenBank/DDBJ databases">
        <authorList>
            <consortium name="Pathogen Informatics"/>
        </authorList>
    </citation>
    <scope>NUCLEOTIDE SEQUENCE [LARGE SCALE GENOMIC DNA]</scope>
    <source>
        <strain evidence="4 5">NCTC13364</strain>
    </source>
</reference>
<dbReference type="PROSITE" id="PS01031">
    <property type="entry name" value="SHSP"/>
    <property type="match status" value="1"/>
</dbReference>
<dbReference type="InterPro" id="IPR008978">
    <property type="entry name" value="HSP20-like_chaperone"/>
</dbReference>
<evidence type="ECO:0000256" key="1">
    <source>
        <dbReference type="PROSITE-ProRule" id="PRU00285"/>
    </source>
</evidence>
<dbReference type="EMBL" id="FKBS01000006">
    <property type="protein sequence ID" value="SAH81695.1"/>
    <property type="molecule type" value="Genomic_DNA"/>
</dbReference>
<dbReference type="Pfam" id="PF00011">
    <property type="entry name" value="HSP20"/>
    <property type="match status" value="1"/>
</dbReference>